<gene>
    <name evidence="2" type="ORF">LMH87_010229</name>
</gene>
<dbReference type="GeneID" id="80897388"/>
<accession>A0A9W8QCW6</accession>
<dbReference type="InterPro" id="IPR036047">
    <property type="entry name" value="F-box-like_dom_sf"/>
</dbReference>
<dbReference type="PROSITE" id="PS50181">
    <property type="entry name" value="FBOX"/>
    <property type="match status" value="1"/>
</dbReference>
<evidence type="ECO:0000313" key="2">
    <source>
        <dbReference type="EMBL" id="KAJ4153755.1"/>
    </source>
</evidence>
<dbReference type="EMBL" id="JAJHUN010000008">
    <property type="protein sequence ID" value="KAJ4153755.1"/>
    <property type="molecule type" value="Genomic_DNA"/>
</dbReference>
<dbReference type="SUPFAM" id="SSF81383">
    <property type="entry name" value="F-box domain"/>
    <property type="match status" value="1"/>
</dbReference>
<dbReference type="RefSeq" id="XP_056054413.1">
    <property type="nucleotide sequence ID" value="XM_056197355.1"/>
</dbReference>
<comment type="caution">
    <text evidence="2">The sequence shown here is derived from an EMBL/GenBank/DDBJ whole genome shotgun (WGS) entry which is preliminary data.</text>
</comment>
<keyword evidence="3" id="KW-1185">Reference proteome</keyword>
<organism evidence="2 3">
    <name type="scientific">Akanthomyces muscarius</name>
    <name type="common">Entomopathogenic fungus</name>
    <name type="synonym">Lecanicillium muscarium</name>
    <dbReference type="NCBI Taxonomy" id="2231603"/>
    <lineage>
        <taxon>Eukaryota</taxon>
        <taxon>Fungi</taxon>
        <taxon>Dikarya</taxon>
        <taxon>Ascomycota</taxon>
        <taxon>Pezizomycotina</taxon>
        <taxon>Sordariomycetes</taxon>
        <taxon>Hypocreomycetidae</taxon>
        <taxon>Hypocreales</taxon>
        <taxon>Cordycipitaceae</taxon>
        <taxon>Akanthomyces</taxon>
    </lineage>
</organism>
<dbReference type="InterPro" id="IPR001810">
    <property type="entry name" value="F-box_dom"/>
</dbReference>
<evidence type="ECO:0000313" key="3">
    <source>
        <dbReference type="Proteomes" id="UP001144673"/>
    </source>
</evidence>
<dbReference type="KEGG" id="amus:LMH87_010229"/>
<sequence>MSSHIVAPTTLIHHKGIVIMNANPEKASTESLILERLPNEILVTILDHLPLKELLKATIICRQIHILAVHTLQLRLRAVSSIPSHELILECYHPSLKISTPYLSCRYLGTRHPTDCEDDCAAQKDCSDLHHVCQLYASFRPVVTEENRRRRFRMVWPVSVQGGAPAGFDSDDEVATQDLHLDNGELFSQLCVALNLVTLGRHAGVFVSHYNMSEHVVRVFRHWLSDMAAAGSSSGGQPWNAAAKIPIASDRILWVDAARTIGLRFHVSVGPAERMPLLSGQDEDPAVSYGLAYEELLIRSTSLLMAVEASTSKELEPSRNSIILSSAPT</sequence>
<dbReference type="Proteomes" id="UP001144673">
    <property type="component" value="Chromosome 5"/>
</dbReference>
<proteinExistence type="predicted"/>
<dbReference type="CDD" id="cd09917">
    <property type="entry name" value="F-box_SF"/>
    <property type="match status" value="1"/>
</dbReference>
<dbReference type="Gene3D" id="1.20.1280.50">
    <property type="match status" value="1"/>
</dbReference>
<feature type="domain" description="F-box" evidence="1">
    <location>
        <begin position="31"/>
        <end position="79"/>
    </location>
</feature>
<dbReference type="Pfam" id="PF12937">
    <property type="entry name" value="F-box-like"/>
    <property type="match status" value="1"/>
</dbReference>
<evidence type="ECO:0000259" key="1">
    <source>
        <dbReference type="PROSITE" id="PS50181"/>
    </source>
</evidence>
<reference evidence="2" key="1">
    <citation type="journal article" date="2023" name="Access Microbiol">
        <title>De-novo genome assembly for Akanthomyces muscarius, a biocontrol agent of insect agricultural pests.</title>
        <authorList>
            <person name="Erdos Z."/>
            <person name="Studholme D.J."/>
            <person name="Raymond B."/>
            <person name="Sharma M."/>
        </authorList>
    </citation>
    <scope>NUCLEOTIDE SEQUENCE</scope>
    <source>
        <strain evidence="2">Ve6</strain>
    </source>
</reference>
<name>A0A9W8QCW6_AKAMU</name>
<dbReference type="AlphaFoldDB" id="A0A9W8QCW6"/>
<protein>
    <recommendedName>
        <fullName evidence="1">F-box domain-containing protein</fullName>
    </recommendedName>
</protein>